<gene>
    <name evidence="2" type="ORF">OHC33_010789</name>
</gene>
<sequence>MDALSLTSAQTSASSTSVSPAPRVPEVLPTTTETPADLIDTPAPVAERVPMPQFQGEPEEQPGTIASFLPEAMVESSQHDTWRRVIEYIRIQSTSSNSLLTAYILACSGRPGVDSEVEADLNDAQRFYGMGTRLLRDRLISPETASSDENIQAVLLLIAYASDTGSMNEVPIHSNQRDFTMTRYGIQTAGPRLDACSSAQRPLTPEERRAESHGYSSSSSEGFPTPSSPSSLGDDSISALSDFHHIWETQAEMDTNVEADMTRARNDASRREASNKHNRMVELVQEQGSRHLHQNEINLYSCRFFDIDSQDNVTFFIDPNGNKFTLEEVNFLDTKGARDDDWCRIGERFYRRTVDLAYRERGRQWLRETNEQQLQRAEWVAGIALVALVAVSWFA</sequence>
<reference evidence="2 3" key="1">
    <citation type="submission" date="2022-12" db="EMBL/GenBank/DDBJ databases">
        <title>Genomic features and morphological characterization of a novel Knufia sp. strain isolated from spacecraft assembly facility.</title>
        <authorList>
            <person name="Teixeira M."/>
            <person name="Chander A.M."/>
            <person name="Stajich J.E."/>
            <person name="Venkateswaran K."/>
        </authorList>
    </citation>
    <scope>NUCLEOTIDE SEQUENCE [LARGE SCALE GENOMIC DNA]</scope>
    <source>
        <strain evidence="2 3">FJI-L2-BK-P2</strain>
    </source>
</reference>
<organism evidence="2 3">
    <name type="scientific">Knufia fluminis</name>
    <dbReference type="NCBI Taxonomy" id="191047"/>
    <lineage>
        <taxon>Eukaryota</taxon>
        <taxon>Fungi</taxon>
        <taxon>Dikarya</taxon>
        <taxon>Ascomycota</taxon>
        <taxon>Pezizomycotina</taxon>
        <taxon>Eurotiomycetes</taxon>
        <taxon>Chaetothyriomycetidae</taxon>
        <taxon>Chaetothyriales</taxon>
        <taxon>Trichomeriaceae</taxon>
        <taxon>Knufia</taxon>
    </lineage>
</organism>
<accession>A0AAN8EIY7</accession>
<dbReference type="Proteomes" id="UP001316803">
    <property type="component" value="Unassembled WGS sequence"/>
</dbReference>
<evidence type="ECO:0000313" key="2">
    <source>
        <dbReference type="EMBL" id="KAK5948136.1"/>
    </source>
</evidence>
<dbReference type="EMBL" id="JAKLMC020000052">
    <property type="protein sequence ID" value="KAK5948136.1"/>
    <property type="molecule type" value="Genomic_DNA"/>
</dbReference>
<name>A0AAN8EIY7_9EURO</name>
<keyword evidence="3" id="KW-1185">Reference proteome</keyword>
<dbReference type="AlphaFoldDB" id="A0AAN8EIY7"/>
<protein>
    <submittedName>
        <fullName evidence="2">Uncharacterized protein</fullName>
    </submittedName>
</protein>
<comment type="caution">
    <text evidence="2">The sequence shown here is derived from an EMBL/GenBank/DDBJ whole genome shotgun (WGS) entry which is preliminary data.</text>
</comment>
<evidence type="ECO:0000256" key="1">
    <source>
        <dbReference type="SAM" id="MobiDB-lite"/>
    </source>
</evidence>
<feature type="compositionally biased region" description="Low complexity" evidence="1">
    <location>
        <begin position="216"/>
        <end position="235"/>
    </location>
</feature>
<feature type="compositionally biased region" description="Low complexity" evidence="1">
    <location>
        <begin position="1"/>
        <end position="35"/>
    </location>
</feature>
<feature type="region of interest" description="Disordered" evidence="1">
    <location>
        <begin position="191"/>
        <end position="235"/>
    </location>
</feature>
<evidence type="ECO:0000313" key="3">
    <source>
        <dbReference type="Proteomes" id="UP001316803"/>
    </source>
</evidence>
<proteinExistence type="predicted"/>
<feature type="region of interest" description="Disordered" evidence="1">
    <location>
        <begin position="1"/>
        <end position="41"/>
    </location>
</feature>